<evidence type="ECO:0000313" key="3">
    <source>
        <dbReference type="Proteomes" id="UP001396334"/>
    </source>
</evidence>
<dbReference type="EMBL" id="JBBPBN010000013">
    <property type="protein sequence ID" value="KAK9026846.1"/>
    <property type="molecule type" value="Genomic_DNA"/>
</dbReference>
<evidence type="ECO:0000313" key="2">
    <source>
        <dbReference type="EMBL" id="KAK9026846.1"/>
    </source>
</evidence>
<comment type="caution">
    <text evidence="2">The sequence shown here is derived from an EMBL/GenBank/DDBJ whole genome shotgun (WGS) entry which is preliminary data.</text>
</comment>
<gene>
    <name evidence="2" type="ORF">V6N11_039678</name>
</gene>
<sequence>MEEPYHPPGLVILEVLFAIRVEDVLLASTNLLVPSHLYMQNYGQFSHGYNLHGTEEPTVSQSSISLVRDIATMVEKDWSVHFQWIPREANKAVDLLAKLADPLQTIVTILDQPRLL</sequence>
<dbReference type="Proteomes" id="UP001396334">
    <property type="component" value="Unassembled WGS sequence"/>
</dbReference>
<reference evidence="2 3" key="1">
    <citation type="journal article" date="2024" name="G3 (Bethesda)">
        <title>Genome assembly of Hibiscus sabdariffa L. provides insights into metabolisms of medicinal natural products.</title>
        <authorList>
            <person name="Kim T."/>
        </authorList>
    </citation>
    <scope>NUCLEOTIDE SEQUENCE [LARGE SCALE GENOMIC DNA]</scope>
    <source>
        <strain evidence="2">TK-2024</strain>
        <tissue evidence="2">Old leaves</tissue>
    </source>
</reference>
<accession>A0ABR2SNQ3</accession>
<name>A0ABR2SNQ3_9ROSI</name>
<dbReference type="Pfam" id="PF13456">
    <property type="entry name" value="RVT_3"/>
    <property type="match status" value="1"/>
</dbReference>
<dbReference type="Gene3D" id="3.30.420.10">
    <property type="entry name" value="Ribonuclease H-like superfamily/Ribonuclease H"/>
    <property type="match status" value="1"/>
</dbReference>
<evidence type="ECO:0000259" key="1">
    <source>
        <dbReference type="Pfam" id="PF13456"/>
    </source>
</evidence>
<protein>
    <recommendedName>
        <fullName evidence="1">RNase H type-1 domain-containing protein</fullName>
    </recommendedName>
</protein>
<organism evidence="2 3">
    <name type="scientific">Hibiscus sabdariffa</name>
    <name type="common">roselle</name>
    <dbReference type="NCBI Taxonomy" id="183260"/>
    <lineage>
        <taxon>Eukaryota</taxon>
        <taxon>Viridiplantae</taxon>
        <taxon>Streptophyta</taxon>
        <taxon>Embryophyta</taxon>
        <taxon>Tracheophyta</taxon>
        <taxon>Spermatophyta</taxon>
        <taxon>Magnoliopsida</taxon>
        <taxon>eudicotyledons</taxon>
        <taxon>Gunneridae</taxon>
        <taxon>Pentapetalae</taxon>
        <taxon>rosids</taxon>
        <taxon>malvids</taxon>
        <taxon>Malvales</taxon>
        <taxon>Malvaceae</taxon>
        <taxon>Malvoideae</taxon>
        <taxon>Hibiscus</taxon>
    </lineage>
</organism>
<dbReference type="InterPro" id="IPR036397">
    <property type="entry name" value="RNaseH_sf"/>
</dbReference>
<feature type="domain" description="RNase H type-1" evidence="1">
    <location>
        <begin position="60"/>
        <end position="100"/>
    </location>
</feature>
<keyword evidence="3" id="KW-1185">Reference proteome</keyword>
<dbReference type="InterPro" id="IPR002156">
    <property type="entry name" value="RNaseH_domain"/>
</dbReference>
<proteinExistence type="predicted"/>